<evidence type="ECO:0000313" key="3">
    <source>
        <dbReference type="Proteomes" id="UP000216225"/>
    </source>
</evidence>
<feature type="transmembrane region" description="Helical" evidence="1">
    <location>
        <begin position="307"/>
        <end position="325"/>
    </location>
</feature>
<feature type="transmembrane region" description="Helical" evidence="1">
    <location>
        <begin position="127"/>
        <end position="146"/>
    </location>
</feature>
<feature type="transmembrane region" description="Helical" evidence="1">
    <location>
        <begin position="225"/>
        <end position="242"/>
    </location>
</feature>
<dbReference type="InterPro" id="IPR010266">
    <property type="entry name" value="NnrS"/>
</dbReference>
<feature type="transmembrane region" description="Helical" evidence="1">
    <location>
        <begin position="248"/>
        <end position="266"/>
    </location>
</feature>
<keyword evidence="1" id="KW-1133">Transmembrane helix</keyword>
<dbReference type="Proteomes" id="UP000216225">
    <property type="component" value="Unassembled WGS sequence"/>
</dbReference>
<reference evidence="2 3" key="1">
    <citation type="submission" date="2018-09" db="EMBL/GenBank/DDBJ databases">
        <title>Genome comparison of Alicycliphilus sp. BQ1, a polyurethanolytic bacterium, with its closest phylogenetic relatives Alicycliphilus denitrificans BC and K601, unable to attack polyurethane.</title>
        <authorList>
            <person name="Loza-Tavera H."/>
            <person name="Lozano L."/>
            <person name="Cevallos M."/>
            <person name="Maya-Lucas O."/>
            <person name="Garcia-Mena J."/>
            <person name="Hernandez J."/>
        </authorList>
    </citation>
    <scope>NUCLEOTIDE SEQUENCE [LARGE SCALE GENOMIC DNA]</scope>
    <source>
        <strain evidence="2 3">BQ1</strain>
    </source>
</reference>
<gene>
    <name evidence="2" type="ORF">CE154_012690</name>
</gene>
<organism evidence="2 3">
    <name type="scientific">Alicycliphilus denitrificans</name>
    <dbReference type="NCBI Taxonomy" id="179636"/>
    <lineage>
        <taxon>Bacteria</taxon>
        <taxon>Pseudomonadati</taxon>
        <taxon>Pseudomonadota</taxon>
        <taxon>Betaproteobacteria</taxon>
        <taxon>Burkholderiales</taxon>
        <taxon>Comamonadaceae</taxon>
        <taxon>Alicycliphilus</taxon>
    </lineage>
</organism>
<name>A0A420KCC5_9BURK</name>
<feature type="transmembrane region" description="Helical" evidence="1">
    <location>
        <begin position="102"/>
        <end position="121"/>
    </location>
</feature>
<evidence type="ECO:0000256" key="1">
    <source>
        <dbReference type="SAM" id="Phobius"/>
    </source>
</evidence>
<dbReference type="RefSeq" id="WP_094438402.1">
    <property type="nucleotide sequence ID" value="NZ_NKDB02000002.1"/>
</dbReference>
<keyword evidence="1" id="KW-0812">Transmembrane</keyword>
<dbReference type="EMBL" id="NKDB02000002">
    <property type="protein sequence ID" value="RKJ96860.1"/>
    <property type="molecule type" value="Genomic_DNA"/>
</dbReference>
<feature type="transmembrane region" description="Helical" evidence="1">
    <location>
        <begin position="345"/>
        <end position="363"/>
    </location>
</feature>
<accession>A0A420KCC5</accession>
<dbReference type="AlphaFoldDB" id="A0A420KCC5"/>
<dbReference type="Pfam" id="PF05940">
    <property type="entry name" value="NnrS"/>
    <property type="match status" value="1"/>
</dbReference>
<feature type="transmembrane region" description="Helical" evidence="1">
    <location>
        <begin position="185"/>
        <end position="205"/>
    </location>
</feature>
<feature type="transmembrane region" description="Helical" evidence="1">
    <location>
        <begin position="369"/>
        <end position="389"/>
    </location>
</feature>
<feature type="transmembrane region" description="Helical" evidence="1">
    <location>
        <begin position="158"/>
        <end position="179"/>
    </location>
</feature>
<keyword evidence="1" id="KW-0472">Membrane</keyword>
<protein>
    <submittedName>
        <fullName evidence="2">NnrS family protein</fullName>
    </submittedName>
</protein>
<evidence type="ECO:0000313" key="2">
    <source>
        <dbReference type="EMBL" id="RKJ96860.1"/>
    </source>
</evidence>
<feature type="transmembrane region" description="Helical" evidence="1">
    <location>
        <begin position="35"/>
        <end position="55"/>
    </location>
</feature>
<feature type="transmembrane region" description="Helical" evidence="1">
    <location>
        <begin position="75"/>
        <end position="95"/>
    </location>
</feature>
<feature type="transmembrane region" description="Helical" evidence="1">
    <location>
        <begin position="278"/>
        <end position="301"/>
    </location>
</feature>
<proteinExistence type="predicted"/>
<sequence>MPQPLPPLMSISDKAQPAAAPLKGWPLLRLGFRPFYLGTALLACLSVPLWIAIFLGHVQMQLEMPPLLWHGHEMLFGFAAGVVVGFLLTAVRAWTGLETARGPLLGSLILLWLAARVAALVAPYPVFAALDMALLPAAAAILLRVLLKAGNKRNIPLISLLVLMAIANLVFHLSVLGAIAVPAVAALYAELALIIMVVCVMTGRVVPMFTKNVTPGLVINVPRKFELTLLAVTAIALALWVLPTPAPLVLAASLAASVLHAARLWMWHPRVTFKRPILWILHASYAWLPIGFALLALAQLGWVNPSLAVHALAVGVIGGLIIGMVTRTARGHTGRPLQASRGEVAAYALVMLAAVLRVLVPAVQPGWYAYALEGAACLWAIAFAIYLFIYTPWLTRTRLDGKDG</sequence>
<comment type="caution">
    <text evidence="2">The sequence shown here is derived from an EMBL/GenBank/DDBJ whole genome shotgun (WGS) entry which is preliminary data.</text>
</comment>